<feature type="transmembrane region" description="Helical" evidence="1">
    <location>
        <begin position="252"/>
        <end position="276"/>
    </location>
</feature>
<keyword evidence="3" id="KW-1185">Reference proteome</keyword>
<feature type="transmembrane region" description="Helical" evidence="1">
    <location>
        <begin position="20"/>
        <end position="43"/>
    </location>
</feature>
<gene>
    <name evidence="2" type="ORF">GSI_09960</name>
</gene>
<evidence type="ECO:0000256" key="1">
    <source>
        <dbReference type="SAM" id="Phobius"/>
    </source>
</evidence>
<dbReference type="AlphaFoldDB" id="A0A2G8S2D2"/>
<keyword evidence="1" id="KW-0472">Membrane</keyword>
<comment type="caution">
    <text evidence="2">The sequence shown here is derived from an EMBL/GenBank/DDBJ whole genome shotgun (WGS) entry which is preliminary data.</text>
</comment>
<sequence length="301" mass="32837">MSGRGVISSFPGTVPRSSALTAVLASMFFGLFTAIAVPTIYFSTRRQHFRRTSSIASLAATLALYALAAIYTIAVLVTMFHDPHIWDRDSPVKAPTLEKISTVVLTLTVLFSNAVVWSRVWVLWGHNKILYGVSLVLLLVTFILGVISTGEEPGFDFFENLRVLWIGGFYWNTYTGVAACWLALLTNVIAFILYLVEALRLRSEKALSAGRRVGRHFVRILESGVLFAILWLLMVVYNTQAGEGALPTTDGFSFFVGGALISLLGSSAVLIILLAATGYSETALIAETSYDEQGVPLSRGR</sequence>
<keyword evidence="1" id="KW-1133">Transmembrane helix</keyword>
<dbReference type="Proteomes" id="UP000230002">
    <property type="component" value="Unassembled WGS sequence"/>
</dbReference>
<feature type="transmembrane region" description="Helical" evidence="1">
    <location>
        <begin position="100"/>
        <end position="122"/>
    </location>
</feature>
<feature type="transmembrane region" description="Helical" evidence="1">
    <location>
        <begin position="169"/>
        <end position="196"/>
    </location>
</feature>
<reference evidence="2 3" key="1">
    <citation type="journal article" date="2015" name="Sci. Rep.">
        <title>Chromosome-level genome map provides insights into diverse defense mechanisms in the medicinal fungus Ganoderma sinense.</title>
        <authorList>
            <person name="Zhu Y."/>
            <person name="Xu J."/>
            <person name="Sun C."/>
            <person name="Zhou S."/>
            <person name="Xu H."/>
            <person name="Nelson D.R."/>
            <person name="Qian J."/>
            <person name="Song J."/>
            <person name="Luo H."/>
            <person name="Xiang L."/>
            <person name="Li Y."/>
            <person name="Xu Z."/>
            <person name="Ji A."/>
            <person name="Wang L."/>
            <person name="Lu S."/>
            <person name="Hayward A."/>
            <person name="Sun W."/>
            <person name="Li X."/>
            <person name="Schwartz D.C."/>
            <person name="Wang Y."/>
            <person name="Chen S."/>
        </authorList>
    </citation>
    <scope>NUCLEOTIDE SEQUENCE [LARGE SCALE GENOMIC DNA]</scope>
    <source>
        <strain evidence="2 3">ZZ0214-1</strain>
    </source>
</reference>
<proteinExistence type="predicted"/>
<organism evidence="2 3">
    <name type="scientific">Ganoderma sinense ZZ0214-1</name>
    <dbReference type="NCBI Taxonomy" id="1077348"/>
    <lineage>
        <taxon>Eukaryota</taxon>
        <taxon>Fungi</taxon>
        <taxon>Dikarya</taxon>
        <taxon>Basidiomycota</taxon>
        <taxon>Agaricomycotina</taxon>
        <taxon>Agaricomycetes</taxon>
        <taxon>Polyporales</taxon>
        <taxon>Polyporaceae</taxon>
        <taxon>Ganoderma</taxon>
    </lineage>
</organism>
<evidence type="ECO:0000313" key="3">
    <source>
        <dbReference type="Proteomes" id="UP000230002"/>
    </source>
</evidence>
<keyword evidence="1" id="KW-0812">Transmembrane</keyword>
<dbReference type="OrthoDB" id="10376569at2759"/>
<protein>
    <submittedName>
        <fullName evidence="2">Uncharacterized protein</fullName>
    </submittedName>
</protein>
<feature type="transmembrane region" description="Helical" evidence="1">
    <location>
        <begin position="217"/>
        <end position="237"/>
    </location>
</feature>
<accession>A0A2G8S2D2</accession>
<evidence type="ECO:0000313" key="2">
    <source>
        <dbReference type="EMBL" id="PIL27925.1"/>
    </source>
</evidence>
<dbReference type="EMBL" id="AYKW01000032">
    <property type="protein sequence ID" value="PIL27925.1"/>
    <property type="molecule type" value="Genomic_DNA"/>
</dbReference>
<feature type="transmembrane region" description="Helical" evidence="1">
    <location>
        <begin position="129"/>
        <end position="149"/>
    </location>
</feature>
<feature type="transmembrane region" description="Helical" evidence="1">
    <location>
        <begin position="55"/>
        <end position="80"/>
    </location>
</feature>
<name>A0A2G8S2D2_9APHY</name>